<dbReference type="PANTHER" id="PTHR12558">
    <property type="entry name" value="CELL DIVISION CYCLE 16,23,27"/>
    <property type="match status" value="1"/>
</dbReference>
<organism evidence="2 3">
    <name type="scientific">Marisediminitalea aggregata</name>
    <dbReference type="NCBI Taxonomy" id="634436"/>
    <lineage>
        <taxon>Bacteria</taxon>
        <taxon>Pseudomonadati</taxon>
        <taxon>Pseudomonadota</taxon>
        <taxon>Gammaproteobacteria</taxon>
        <taxon>Alteromonadales</taxon>
        <taxon>Alteromonadaceae</taxon>
        <taxon>Marisediminitalea</taxon>
    </lineage>
</organism>
<dbReference type="Proteomes" id="UP000184520">
    <property type="component" value="Unassembled WGS sequence"/>
</dbReference>
<gene>
    <name evidence="2" type="ORF">SAMN05216361_0360</name>
</gene>
<dbReference type="AlphaFoldDB" id="A0A1M5EDT5"/>
<evidence type="ECO:0000256" key="1">
    <source>
        <dbReference type="PROSITE-ProRule" id="PRU00339"/>
    </source>
</evidence>
<dbReference type="STRING" id="634436.SAMN05216361_0360"/>
<proteinExistence type="predicted"/>
<feature type="repeat" description="TPR" evidence="1">
    <location>
        <begin position="233"/>
        <end position="266"/>
    </location>
</feature>
<dbReference type="InterPro" id="IPR011990">
    <property type="entry name" value="TPR-like_helical_dom_sf"/>
</dbReference>
<reference evidence="3" key="1">
    <citation type="submission" date="2016-11" db="EMBL/GenBank/DDBJ databases">
        <authorList>
            <person name="Varghese N."/>
            <person name="Submissions S."/>
        </authorList>
    </citation>
    <scope>NUCLEOTIDE SEQUENCE [LARGE SCALE GENOMIC DNA]</scope>
    <source>
        <strain evidence="3">CGMCC 1.8995</strain>
    </source>
</reference>
<feature type="repeat" description="TPR" evidence="1">
    <location>
        <begin position="748"/>
        <end position="781"/>
    </location>
</feature>
<dbReference type="PANTHER" id="PTHR12558:SF13">
    <property type="entry name" value="CELL DIVISION CYCLE PROTEIN 27 HOMOLOG"/>
    <property type="match status" value="1"/>
</dbReference>
<keyword evidence="1" id="KW-0802">TPR repeat</keyword>
<evidence type="ECO:0000313" key="2">
    <source>
        <dbReference type="EMBL" id="SHF77433.1"/>
    </source>
</evidence>
<accession>A0A1M5EDT5</accession>
<dbReference type="SUPFAM" id="SSF48452">
    <property type="entry name" value="TPR-like"/>
    <property type="match status" value="6"/>
</dbReference>
<dbReference type="Pfam" id="PF13432">
    <property type="entry name" value="TPR_16"/>
    <property type="match status" value="1"/>
</dbReference>
<dbReference type="PROSITE" id="PS50005">
    <property type="entry name" value="TPR"/>
    <property type="match status" value="2"/>
</dbReference>
<dbReference type="Gene3D" id="1.25.40.10">
    <property type="entry name" value="Tetratricopeptide repeat domain"/>
    <property type="match status" value="7"/>
</dbReference>
<evidence type="ECO:0000313" key="3">
    <source>
        <dbReference type="Proteomes" id="UP000184520"/>
    </source>
</evidence>
<keyword evidence="2" id="KW-0449">Lipoprotein</keyword>
<dbReference type="SMART" id="SM00028">
    <property type="entry name" value="TPR"/>
    <property type="match status" value="11"/>
</dbReference>
<sequence>MHCAKHNIIAATLLALQDVKLPFYSLNALFRLQGASPAIMLSVILLAAALLCAPAKAQQSNETSSVECEKAEYSYEQGDPDTALVHLKRCQRAMPDFLPAVALLGKIQSKHGAYSQAVVTFNSARKRGADPSLFAREWADALLATRNYQTIYEFDEYTQFPVDQQAYWLLARAEACSALGEERCSKESYLQRGVLVDDIEQPLGLAGIAIKARNWKEANRYLQRARLVDDNDIRVWLALAQASQGQNNNAQALEYANHALAINPEHPLVLRILADLYLAGNNTQRALTMVESILAQSPQDPYALLVSNSLVANTENALALQAVKAQIEKLSVSLTESSSELVFLRGLIAYQEGAFETALSEFSHLYKQKAYFPQSIVLLAKAQQQLGQRAEAIKVLEANQELLLNEAPTAYAMMIELFIEQGTMFKALGSWQTFVFSYPERLDAKLLEVKILLGRGLLARGAEKLTALREQYPESVEVQTVFAVVMARTNQPEQALLAVDSLLKREPDNAYLLNFKGALHLMLKQFEEASQALDKALSISDELTPAKVNRIWLTHQQGNTEQAVNDARELSSKFPRDLSVGQLYAGLLLSSGQSGQALNQYLRLLKLDDSQQNVLEALVALRIQSNNISAAIQSLSRLIELEYNTTQNLLRRAQLNHALGDVKKAENDLKKAALLANNEPLLLIATANAALQIGNQRLAIQSLHRARELMPGDLLAGVKLAEVFLNTDQPGEAEVVLGQLVSDHPGQADVWLLKGRLAEQSGDLRLARTHYYKALSLNSSYDLVYAKLYTLTHYGIGVKEFEQTLSRRVAEQPDLVFTRNLLAQFYYYQQQFELAAKHYVYLYENLLSEDKKPAFARRLAQAYFHFDITKGIEYTNIAAQSMPDDPYVKSLAGWSLTLQNLPQDAVKLLREAHTLDGNNLDTGYFLAYTLSQLGLNNEALQVVSQLLDKQTGFTYQKEARALAARLKNAS</sequence>
<dbReference type="InterPro" id="IPR019734">
    <property type="entry name" value="TPR_rpt"/>
</dbReference>
<keyword evidence="3" id="KW-1185">Reference proteome</keyword>
<name>A0A1M5EDT5_9ALTE</name>
<protein>
    <submittedName>
        <fullName evidence="2">Putative PEP-CTERM system TPR-repeat lipoprotein</fullName>
    </submittedName>
</protein>
<dbReference type="EMBL" id="FQWD01000001">
    <property type="protein sequence ID" value="SHF77433.1"/>
    <property type="molecule type" value="Genomic_DNA"/>
</dbReference>
<dbReference type="Pfam" id="PF14559">
    <property type="entry name" value="TPR_19"/>
    <property type="match status" value="3"/>
</dbReference>